<feature type="compositionally biased region" description="Polar residues" evidence="1">
    <location>
        <begin position="79"/>
        <end position="90"/>
    </location>
</feature>
<dbReference type="HOGENOM" id="CLU_2088680_0_0_1"/>
<name>A0A0E0E3V0_9ORYZ</name>
<feature type="region of interest" description="Disordered" evidence="1">
    <location>
        <begin position="27"/>
        <end position="117"/>
    </location>
</feature>
<sequence length="117" mass="12948">MSGMCKPVSPARWASCPGIADAAGKTRQEWQRVRASDSSRVSVSTPSPKGYAAPLRDMRGRAVKGERRDEKPRLRLPSCTHTRMSGSGVTQAHVRPGLSSSRWQQNSLRIPRNDYDL</sequence>
<dbReference type="AlphaFoldDB" id="A0A0E0E3V0"/>
<dbReference type="EnsemblPlants" id="OMERI06G21410.1">
    <property type="protein sequence ID" value="OMERI06G21410.1"/>
    <property type="gene ID" value="OMERI06G21410"/>
</dbReference>
<organism evidence="2">
    <name type="scientific">Oryza meridionalis</name>
    <dbReference type="NCBI Taxonomy" id="40149"/>
    <lineage>
        <taxon>Eukaryota</taxon>
        <taxon>Viridiplantae</taxon>
        <taxon>Streptophyta</taxon>
        <taxon>Embryophyta</taxon>
        <taxon>Tracheophyta</taxon>
        <taxon>Spermatophyta</taxon>
        <taxon>Magnoliopsida</taxon>
        <taxon>Liliopsida</taxon>
        <taxon>Poales</taxon>
        <taxon>Poaceae</taxon>
        <taxon>BOP clade</taxon>
        <taxon>Oryzoideae</taxon>
        <taxon>Oryzeae</taxon>
        <taxon>Oryzinae</taxon>
        <taxon>Oryza</taxon>
    </lineage>
</organism>
<reference evidence="2" key="1">
    <citation type="submission" date="2015-04" db="UniProtKB">
        <authorList>
            <consortium name="EnsemblPlants"/>
        </authorList>
    </citation>
    <scope>IDENTIFICATION</scope>
</reference>
<keyword evidence="3" id="KW-1185">Reference proteome</keyword>
<feature type="compositionally biased region" description="Polar residues" evidence="1">
    <location>
        <begin position="98"/>
        <end position="108"/>
    </location>
</feature>
<accession>A0A0E0E3V0</accession>
<feature type="compositionally biased region" description="Basic and acidic residues" evidence="1">
    <location>
        <begin position="56"/>
        <end position="73"/>
    </location>
</feature>
<evidence type="ECO:0000313" key="3">
    <source>
        <dbReference type="Proteomes" id="UP000008021"/>
    </source>
</evidence>
<reference evidence="2" key="2">
    <citation type="submission" date="2018-05" db="EMBL/GenBank/DDBJ databases">
        <title>OmerRS3 (Oryza meridionalis Reference Sequence Version 3).</title>
        <authorList>
            <person name="Zhang J."/>
            <person name="Kudrna D."/>
            <person name="Lee S."/>
            <person name="Talag J."/>
            <person name="Welchert J."/>
            <person name="Wing R.A."/>
        </authorList>
    </citation>
    <scope>NUCLEOTIDE SEQUENCE [LARGE SCALE GENOMIC DNA]</scope>
    <source>
        <strain evidence="2">OR44</strain>
    </source>
</reference>
<protein>
    <submittedName>
        <fullName evidence="2">Uncharacterized protein</fullName>
    </submittedName>
</protein>
<evidence type="ECO:0000256" key="1">
    <source>
        <dbReference type="SAM" id="MobiDB-lite"/>
    </source>
</evidence>
<dbReference type="Proteomes" id="UP000008021">
    <property type="component" value="Chromosome 6"/>
</dbReference>
<dbReference type="Gramene" id="OMERI06G21410.2">
    <property type="protein sequence ID" value="OMERI06G21410.2"/>
    <property type="gene ID" value="OMERI06G21410"/>
</dbReference>
<feature type="compositionally biased region" description="Basic and acidic residues" evidence="1">
    <location>
        <begin position="27"/>
        <end position="37"/>
    </location>
</feature>
<dbReference type="EnsemblPlants" id="OMERI06G21410.2">
    <property type="protein sequence ID" value="OMERI06G21410.2"/>
    <property type="gene ID" value="OMERI06G21410"/>
</dbReference>
<proteinExistence type="predicted"/>
<dbReference type="Gramene" id="OMERI06G21410.1">
    <property type="protein sequence ID" value="OMERI06G21410.1"/>
    <property type="gene ID" value="OMERI06G21410"/>
</dbReference>
<evidence type="ECO:0000313" key="2">
    <source>
        <dbReference type="EnsemblPlants" id="OMERI06G21410.2"/>
    </source>
</evidence>